<dbReference type="PRINTS" id="PR00320">
    <property type="entry name" value="GPROTEINBRPT"/>
</dbReference>
<feature type="repeat" description="WD" evidence="3">
    <location>
        <begin position="1242"/>
        <end position="1281"/>
    </location>
</feature>
<dbReference type="SUPFAM" id="SSF50494">
    <property type="entry name" value="Trypsin-like serine proteases"/>
    <property type="match status" value="1"/>
</dbReference>
<evidence type="ECO:0000313" key="5">
    <source>
        <dbReference type="EMBL" id="MFC7279468.1"/>
    </source>
</evidence>
<feature type="repeat" description="WD" evidence="3">
    <location>
        <begin position="782"/>
        <end position="821"/>
    </location>
</feature>
<dbReference type="InterPro" id="IPR020472">
    <property type="entry name" value="WD40_PAC1"/>
</dbReference>
<dbReference type="InterPro" id="IPR036322">
    <property type="entry name" value="WD40_repeat_dom_sf"/>
</dbReference>
<dbReference type="Gene3D" id="2.40.10.120">
    <property type="match status" value="1"/>
</dbReference>
<dbReference type="InterPro" id="IPR015943">
    <property type="entry name" value="WD40/YVTN_repeat-like_dom_sf"/>
</dbReference>
<dbReference type="SUPFAM" id="SSF52540">
    <property type="entry name" value="P-loop containing nucleoside triphosphate hydrolases"/>
    <property type="match status" value="1"/>
</dbReference>
<dbReference type="Pfam" id="PF13191">
    <property type="entry name" value="AAA_16"/>
    <property type="match status" value="1"/>
</dbReference>
<dbReference type="Gene3D" id="3.40.50.300">
    <property type="entry name" value="P-loop containing nucleotide triphosphate hydrolases"/>
    <property type="match status" value="1"/>
</dbReference>
<keyword evidence="2" id="KW-0677">Repeat</keyword>
<feature type="repeat" description="WD" evidence="3">
    <location>
        <begin position="742"/>
        <end position="772"/>
    </location>
</feature>
<dbReference type="PANTHER" id="PTHR22847">
    <property type="entry name" value="WD40 REPEAT PROTEIN"/>
    <property type="match status" value="1"/>
</dbReference>
<dbReference type="Gene3D" id="2.130.10.10">
    <property type="entry name" value="YVTN repeat-like/Quinoprotein amine dehydrogenase"/>
    <property type="match status" value="4"/>
</dbReference>
<accession>A0ABW2I3P7</accession>
<dbReference type="PANTHER" id="PTHR22847:SF637">
    <property type="entry name" value="WD REPEAT DOMAIN 5B"/>
    <property type="match status" value="1"/>
</dbReference>
<dbReference type="InterPro" id="IPR019775">
    <property type="entry name" value="WD40_repeat_CS"/>
</dbReference>
<keyword evidence="6" id="KW-1185">Reference proteome</keyword>
<dbReference type="InterPro" id="IPR009003">
    <property type="entry name" value="Peptidase_S1_PA"/>
</dbReference>
<evidence type="ECO:0000256" key="1">
    <source>
        <dbReference type="ARBA" id="ARBA00022574"/>
    </source>
</evidence>
<feature type="repeat" description="WD" evidence="3">
    <location>
        <begin position="1071"/>
        <end position="1114"/>
    </location>
</feature>
<dbReference type="PROSITE" id="PS50294">
    <property type="entry name" value="WD_REPEATS_REGION"/>
    <property type="match status" value="7"/>
</dbReference>
<dbReference type="Proteomes" id="UP001596548">
    <property type="component" value="Unassembled WGS sequence"/>
</dbReference>
<feature type="repeat" description="WD" evidence="3">
    <location>
        <begin position="989"/>
        <end position="1028"/>
    </location>
</feature>
<feature type="repeat" description="WD" evidence="3">
    <location>
        <begin position="924"/>
        <end position="948"/>
    </location>
</feature>
<dbReference type="InterPro" id="IPR041664">
    <property type="entry name" value="AAA_16"/>
</dbReference>
<reference evidence="6" key="1">
    <citation type="journal article" date="2019" name="Int. J. Syst. Evol. Microbiol.">
        <title>The Global Catalogue of Microorganisms (GCM) 10K type strain sequencing project: providing services to taxonomists for standard genome sequencing and annotation.</title>
        <authorList>
            <consortium name="The Broad Institute Genomics Platform"/>
            <consortium name="The Broad Institute Genome Sequencing Center for Infectious Disease"/>
            <person name="Wu L."/>
            <person name="Ma J."/>
        </authorList>
    </citation>
    <scope>NUCLEOTIDE SEQUENCE [LARGE SCALE GENOMIC DNA]</scope>
    <source>
        <strain evidence="6">XZYJT-10</strain>
    </source>
</reference>
<dbReference type="RefSeq" id="WP_378976829.1">
    <property type="nucleotide sequence ID" value="NZ_JBHTBJ010000052.1"/>
</dbReference>
<dbReference type="Pfam" id="PF00400">
    <property type="entry name" value="WD40"/>
    <property type="match status" value="11"/>
</dbReference>
<evidence type="ECO:0000256" key="2">
    <source>
        <dbReference type="ARBA" id="ARBA00022737"/>
    </source>
</evidence>
<feature type="repeat" description="WD" evidence="3">
    <location>
        <begin position="949"/>
        <end position="988"/>
    </location>
</feature>
<dbReference type="SUPFAM" id="SSF50978">
    <property type="entry name" value="WD40 repeat-like"/>
    <property type="match status" value="1"/>
</dbReference>
<dbReference type="PROSITE" id="PS00678">
    <property type="entry name" value="WD_REPEATS_1"/>
    <property type="match status" value="2"/>
</dbReference>
<evidence type="ECO:0000256" key="3">
    <source>
        <dbReference type="PROSITE-ProRule" id="PRU00221"/>
    </source>
</evidence>
<dbReference type="SMART" id="SM00320">
    <property type="entry name" value="WD40"/>
    <property type="match status" value="13"/>
</dbReference>
<feature type="domain" description="Orc1-like AAA ATPase" evidence="4">
    <location>
        <begin position="252"/>
        <end position="385"/>
    </location>
</feature>
<protein>
    <submittedName>
        <fullName evidence="5">Trypsin-like peptidase domain-containing protein</fullName>
    </submittedName>
</protein>
<feature type="repeat" description="WD" evidence="3">
    <location>
        <begin position="1203"/>
        <end position="1241"/>
    </location>
</feature>
<name>A0ABW2I3P7_9ACTN</name>
<feature type="repeat" description="WD" evidence="3">
    <location>
        <begin position="1159"/>
        <end position="1202"/>
    </location>
</feature>
<keyword evidence="1 3" id="KW-0853">WD repeat</keyword>
<comment type="caution">
    <text evidence="5">The sequence shown here is derived from an EMBL/GenBank/DDBJ whole genome shotgun (WGS) entry which is preliminary data.</text>
</comment>
<sequence>MTGPVSDPWTLAVHGRERDGERGFEPFGTAVAISPRRALTCAHVVAGRSEVWVSFPRVTTLWKVRQQVERVEYDPDEPGIADVAVLHFAEDLPAAVEPARLRAPEPEALLGLRWWAFGFPASSLPHGNEAQGVVGARLAHGWVRLDTDSPYPVEQGFSGGGLWVPDYGVVGIVGRARITGDRRGDAQALTIAQADVFLPGEKLRVLVDWTAADAGPVAMSSWGWELATDREAGRHWVPRGRGVTTEAERGYRFRGRAAALREIVAWLERKTPDRRVLVVTGSPGVGKSAVLGRIVTTADAKLRARLPAGDVAVRASLGSVACAVHAKGKTALEVAKEIATAASIPLPQEPEEVAVAVREQLSAGNKRFNVVIDALDEADTAEEARLILSKVVLPLVQTCAEKGVQVVLGTRRNDSRGSLLAGLAGETKVIDLDEGRYSELDDLRAYASATLRLIGDERPGNPYEDEAVADPVARRIAELAEGNFLVAGLEARRRGMYDTTAAGPASVTLTPSVDAALDAFVARLAPVGGMPAREVLTALAYAEAPGWTTALWKAAAEALGGRIAEPALDRFARSAAANFLVETSQEGHESVFRLFHQALNDALLRPRGPGGARADERALVGAFLELGHEHGWSAAPPYLLRSLAGHAGRAGLIDDLLADDDFLLHADLLRLIPAAAEATRERERAHLLRLTPQAVAAPAPERAALLNVVQALQLLPPAIAHPAMPYRARWAHTAPRVEHAALEGHTDWVNSVCAVKGLLASAGDDATIRLWNPLTGHEQAVLTGHAGPVNSVCAVRGMLASGGNDGTVRLWNPATGRQQKLLRAHTGPVTAVCAVKGLLASAGGNTVRIWDPGTGHEIAVLTGHTDWVKAICAVKLRGRELVVTASKDLTVRLWDPETGAQETILEEDAAWMTTLRSVTVDGRSLLAASTIDGTVRLWDPASGQEQAVLRGHTGPVNAICAIRGRLATASNDTTVRIWDPHTGRQEAILEGHADWVSSVCAVDGMLASAGGDRIVRLWDPATGHRHAAAEAHGEQVRAVCPAGTGLLASAGEDGIVRLSHLADGAARHELRGHHAGGVNALGTVPVRGQARLASAGDDGTVRLWEPSSGRPLIVLRGHTDRVRAVAAVVTNGRVLLASGGDDQTVRLWDPATGHQQAVLKGHNGTVNAVTAIGVAGRVMIASGGDDRTVRLWDLAPGRRPRVLAGHAGPVTAVRAINGLLATAGDETVRLWNPESGLLEAVLEGHTGPVTSLAAVDGMLASAGADGTVRLWDTRTARATTIPIHFPVSSCAAVGGGLAVGGTAGLLVLEIAPA</sequence>
<feature type="repeat" description="WD" evidence="3">
    <location>
        <begin position="1115"/>
        <end position="1158"/>
    </location>
</feature>
<dbReference type="InterPro" id="IPR027417">
    <property type="entry name" value="P-loop_NTPase"/>
</dbReference>
<evidence type="ECO:0000259" key="4">
    <source>
        <dbReference type="Pfam" id="PF13191"/>
    </source>
</evidence>
<dbReference type="EMBL" id="JBHTBJ010000052">
    <property type="protein sequence ID" value="MFC7279468.1"/>
    <property type="molecule type" value="Genomic_DNA"/>
</dbReference>
<dbReference type="InterPro" id="IPR011047">
    <property type="entry name" value="Quinoprotein_ADH-like_sf"/>
</dbReference>
<dbReference type="SUPFAM" id="SSF50998">
    <property type="entry name" value="Quinoprotein alcohol dehydrogenase-like"/>
    <property type="match status" value="1"/>
</dbReference>
<evidence type="ECO:0000313" key="6">
    <source>
        <dbReference type="Proteomes" id="UP001596548"/>
    </source>
</evidence>
<proteinExistence type="predicted"/>
<organism evidence="5 6">
    <name type="scientific">Paractinoplanes rhizophilus</name>
    <dbReference type="NCBI Taxonomy" id="1416877"/>
    <lineage>
        <taxon>Bacteria</taxon>
        <taxon>Bacillati</taxon>
        <taxon>Actinomycetota</taxon>
        <taxon>Actinomycetes</taxon>
        <taxon>Micromonosporales</taxon>
        <taxon>Micromonosporaceae</taxon>
        <taxon>Paractinoplanes</taxon>
    </lineage>
</organism>
<dbReference type="CDD" id="cd00200">
    <property type="entry name" value="WD40"/>
    <property type="match status" value="2"/>
</dbReference>
<dbReference type="InterPro" id="IPR001680">
    <property type="entry name" value="WD40_rpt"/>
</dbReference>
<dbReference type="Pfam" id="PF13365">
    <property type="entry name" value="Trypsin_2"/>
    <property type="match status" value="1"/>
</dbReference>
<gene>
    <name evidence="5" type="ORF">ACFQS1_36365</name>
</gene>
<feature type="repeat" description="WD" evidence="3">
    <location>
        <begin position="861"/>
        <end position="904"/>
    </location>
</feature>
<dbReference type="PROSITE" id="PS50082">
    <property type="entry name" value="WD_REPEATS_2"/>
    <property type="match status" value="11"/>
</dbReference>